<protein>
    <recommendedName>
        <fullName evidence="3">HNH endonuclease</fullName>
    </recommendedName>
</protein>
<evidence type="ECO:0000313" key="2">
    <source>
        <dbReference type="Proteomes" id="UP001164116"/>
    </source>
</evidence>
<dbReference type="Proteomes" id="UP001164116">
    <property type="component" value="Chromosome"/>
</dbReference>
<reference evidence="1" key="1">
    <citation type="submission" date="2022-11" db="EMBL/GenBank/DDBJ databases">
        <title>Taxonomic description of a new Pseudomonas species.</title>
        <authorList>
            <person name="Tambong J.T."/>
        </authorList>
    </citation>
    <scope>NUCLEOTIDE SEQUENCE</scope>
    <source>
        <strain evidence="1">S1Bt42</strain>
    </source>
</reference>
<sequence>MICALCREEKGKLIDSHFMPAAAYPHVRGTEETGSGPPVLINLRRKSAIQTDRQVKRPLLCSECEDLFSKNGERRMGHLWATASGFPLLDMLNSEAAISKGERFDIYDSRLLEAGVVNSIFYFAMSIFWRAQVWDWGYDGDAYNRALGQHYESKFRSFLLGKTELNNVLLFVNVNSDLDTSAIMTFPRSGRVGSDRLHSFSLLGLNFDMYVGRKISSVTRTPFEFYNTQIMFVSSDLKKSAAFKKLAGRVRTEVEAKGKLKANPANKFNHSQRP</sequence>
<keyword evidence="2" id="KW-1185">Reference proteome</keyword>
<name>A0ABY6QME3_9PSED</name>
<proteinExistence type="predicted"/>
<accession>A0ABY6QME3</accession>
<organism evidence="1 2">
    <name type="scientific">Pseudomonas quebecensis</name>
    <dbReference type="NCBI Taxonomy" id="2995174"/>
    <lineage>
        <taxon>Bacteria</taxon>
        <taxon>Pseudomonadati</taxon>
        <taxon>Pseudomonadota</taxon>
        <taxon>Gammaproteobacteria</taxon>
        <taxon>Pseudomonadales</taxon>
        <taxon>Pseudomonadaceae</taxon>
        <taxon>Pseudomonas</taxon>
    </lineage>
</organism>
<gene>
    <name evidence="1" type="ORF">OSC50_12715</name>
</gene>
<evidence type="ECO:0008006" key="3">
    <source>
        <dbReference type="Google" id="ProtNLM"/>
    </source>
</evidence>
<evidence type="ECO:0000313" key="1">
    <source>
        <dbReference type="EMBL" id="UZW21157.1"/>
    </source>
</evidence>
<dbReference type="RefSeq" id="WP_266249149.1">
    <property type="nucleotide sequence ID" value="NZ_CP112866.1"/>
</dbReference>
<dbReference type="EMBL" id="CP112866">
    <property type="protein sequence ID" value="UZW21157.1"/>
    <property type="molecule type" value="Genomic_DNA"/>
</dbReference>